<proteinExistence type="predicted"/>
<evidence type="ECO:0000313" key="2">
    <source>
        <dbReference type="EMBL" id="RKD14433.1"/>
    </source>
</evidence>
<dbReference type="Proteomes" id="UP000283433">
    <property type="component" value="Unassembled WGS sequence"/>
</dbReference>
<reference evidence="2 3" key="1">
    <citation type="submission" date="2016-07" db="EMBL/GenBank/DDBJ databases">
        <title>Genome of Pelobium manganitolerans.</title>
        <authorList>
            <person name="Wu S."/>
            <person name="Wang G."/>
        </authorList>
    </citation>
    <scope>NUCLEOTIDE SEQUENCE [LARGE SCALE GENOMIC DNA]</scope>
    <source>
        <strain evidence="2 3">YS-25</strain>
    </source>
</reference>
<evidence type="ECO:0008006" key="4">
    <source>
        <dbReference type="Google" id="ProtNLM"/>
    </source>
</evidence>
<feature type="chain" id="PRO_5019079164" description="Outer membrane protein beta-barrel domain-containing protein" evidence="1">
    <location>
        <begin position="25"/>
        <end position="166"/>
    </location>
</feature>
<dbReference type="OrthoDB" id="978645at2"/>
<keyword evidence="3" id="KW-1185">Reference proteome</keyword>
<gene>
    <name evidence="2" type="ORF">BCY91_08130</name>
</gene>
<protein>
    <recommendedName>
        <fullName evidence="4">Outer membrane protein beta-barrel domain-containing protein</fullName>
    </recommendedName>
</protein>
<keyword evidence="1" id="KW-0732">Signal</keyword>
<feature type="signal peptide" evidence="1">
    <location>
        <begin position="1"/>
        <end position="24"/>
    </location>
</feature>
<evidence type="ECO:0000313" key="3">
    <source>
        <dbReference type="Proteomes" id="UP000283433"/>
    </source>
</evidence>
<sequence length="166" mass="18430">MKRFFSILALAFLFTCGWQQTSFAQANYATGLGIRIGGYENGLNIKYFLDSETALEGVLGFRPGVFNVTGFYEKHAVAFAEPSLNWYYGAGAHIGAISGDRYYKSYGKDRYYANDGILLGADGILGLEWQVTDLPISTALDLHPRLELARGPFLNLELALSVRYTF</sequence>
<accession>A0A419S459</accession>
<evidence type="ECO:0000256" key="1">
    <source>
        <dbReference type="SAM" id="SignalP"/>
    </source>
</evidence>
<comment type="caution">
    <text evidence="2">The sequence shown here is derived from an EMBL/GenBank/DDBJ whole genome shotgun (WGS) entry which is preliminary data.</text>
</comment>
<dbReference type="AlphaFoldDB" id="A0A419S459"/>
<dbReference type="EMBL" id="MBTA01000026">
    <property type="protein sequence ID" value="RKD14433.1"/>
    <property type="molecule type" value="Genomic_DNA"/>
</dbReference>
<dbReference type="RefSeq" id="WP_120182437.1">
    <property type="nucleotide sequence ID" value="NZ_MBTA01000026.1"/>
</dbReference>
<organism evidence="2 3">
    <name type="scientific">Pelobium manganitolerans</name>
    <dbReference type="NCBI Taxonomy" id="1842495"/>
    <lineage>
        <taxon>Bacteria</taxon>
        <taxon>Pseudomonadati</taxon>
        <taxon>Bacteroidota</taxon>
        <taxon>Sphingobacteriia</taxon>
        <taxon>Sphingobacteriales</taxon>
        <taxon>Sphingobacteriaceae</taxon>
        <taxon>Pelobium</taxon>
    </lineage>
</organism>
<name>A0A419S459_9SPHI</name>